<dbReference type="GO" id="GO:0060261">
    <property type="term" value="P:positive regulation of transcription initiation by RNA polymerase II"/>
    <property type="evidence" value="ECO:0007669"/>
    <property type="project" value="InterPro"/>
</dbReference>
<proteinExistence type="predicted"/>
<protein>
    <submittedName>
        <fullName evidence="2">Transcriptional Coactivator p15</fullName>
    </submittedName>
</protein>
<dbReference type="InterPro" id="IPR009044">
    <property type="entry name" value="ssDNA-bd_transcriptional_reg"/>
</dbReference>
<sequence length="142" mass="16070">MSTSPFCEVLEGEESPVVKTEEKDMQQGNKGVLKRQLEEVESSSEQAVPSKMSKPAVNRLRNDDDEEMLQVGQMRYGTVRNFEGSFRLTFASFVRTRLRDTLRPSKKGISMTTEQHENFESIIKDIDEKIATFSAGGSRSRS</sequence>
<dbReference type="AlphaFoldDB" id="A0A2G9UCS5"/>
<dbReference type="Gene3D" id="2.30.31.10">
    <property type="entry name" value="Transcriptional Coactivator Pc4, Chain A"/>
    <property type="match status" value="1"/>
</dbReference>
<evidence type="ECO:0000256" key="1">
    <source>
        <dbReference type="SAM" id="MobiDB-lite"/>
    </source>
</evidence>
<accession>A0A2G9UCS5</accession>
<dbReference type="OrthoDB" id="2505440at2759"/>
<evidence type="ECO:0000313" key="3">
    <source>
        <dbReference type="Proteomes" id="UP000230423"/>
    </source>
</evidence>
<feature type="region of interest" description="Disordered" evidence="1">
    <location>
        <begin position="1"/>
        <end position="32"/>
    </location>
</feature>
<dbReference type="GO" id="GO:0003713">
    <property type="term" value="F:transcription coactivator activity"/>
    <property type="evidence" value="ECO:0007669"/>
    <property type="project" value="InterPro"/>
</dbReference>
<gene>
    <name evidence="2" type="ORF">TELCIR_10183</name>
</gene>
<evidence type="ECO:0000313" key="2">
    <source>
        <dbReference type="EMBL" id="PIO68045.1"/>
    </source>
</evidence>
<name>A0A2G9UCS5_TELCI</name>
<reference evidence="2 3" key="1">
    <citation type="submission" date="2015-09" db="EMBL/GenBank/DDBJ databases">
        <title>Draft genome of the parasitic nematode Teladorsagia circumcincta isolate WARC Sus (inbred).</title>
        <authorList>
            <person name="Mitreva M."/>
        </authorList>
    </citation>
    <scope>NUCLEOTIDE SEQUENCE [LARGE SCALE GENOMIC DNA]</scope>
    <source>
        <strain evidence="2 3">S</strain>
    </source>
</reference>
<dbReference type="EMBL" id="KZ347283">
    <property type="protein sequence ID" value="PIO68045.1"/>
    <property type="molecule type" value="Genomic_DNA"/>
</dbReference>
<dbReference type="InterPro" id="IPR045125">
    <property type="entry name" value="Sub1/Tcp4-like"/>
</dbReference>
<dbReference type="Proteomes" id="UP000230423">
    <property type="component" value="Unassembled WGS sequence"/>
</dbReference>
<organism evidence="2 3">
    <name type="scientific">Teladorsagia circumcincta</name>
    <name type="common">Brown stomach worm</name>
    <name type="synonym">Ostertagia circumcincta</name>
    <dbReference type="NCBI Taxonomy" id="45464"/>
    <lineage>
        <taxon>Eukaryota</taxon>
        <taxon>Metazoa</taxon>
        <taxon>Ecdysozoa</taxon>
        <taxon>Nematoda</taxon>
        <taxon>Chromadorea</taxon>
        <taxon>Rhabditida</taxon>
        <taxon>Rhabditina</taxon>
        <taxon>Rhabditomorpha</taxon>
        <taxon>Strongyloidea</taxon>
        <taxon>Trichostrongylidae</taxon>
        <taxon>Teladorsagia</taxon>
    </lineage>
</organism>
<keyword evidence="3" id="KW-1185">Reference proteome</keyword>
<dbReference type="GO" id="GO:0003677">
    <property type="term" value="F:DNA binding"/>
    <property type="evidence" value="ECO:0007669"/>
    <property type="project" value="InterPro"/>
</dbReference>
<dbReference type="SUPFAM" id="SSF54447">
    <property type="entry name" value="ssDNA-binding transcriptional regulator domain"/>
    <property type="match status" value="1"/>
</dbReference>
<dbReference type="PANTHER" id="PTHR13215">
    <property type="entry name" value="RNA POLYMERASE II TRANSCRIPTIONAL COACTIVATOR"/>
    <property type="match status" value="1"/>
</dbReference>